<dbReference type="EMBL" id="GGEC01062300">
    <property type="protein sequence ID" value="MBX42784.1"/>
    <property type="molecule type" value="Transcribed_RNA"/>
</dbReference>
<evidence type="ECO:0000313" key="1">
    <source>
        <dbReference type="EMBL" id="MBX42784.1"/>
    </source>
</evidence>
<sequence length="43" mass="5066">MREPISSHGSAGSYSTRRTSKKQLMRLLTQMKRLWPAFIKWLS</sequence>
<dbReference type="AlphaFoldDB" id="A0A2P2NK28"/>
<name>A0A2P2NK28_RHIMU</name>
<accession>A0A2P2NK28</accession>
<protein>
    <submittedName>
        <fullName evidence="1">Uncharacterized protein</fullName>
    </submittedName>
</protein>
<organism evidence="1">
    <name type="scientific">Rhizophora mucronata</name>
    <name type="common">Asiatic mangrove</name>
    <dbReference type="NCBI Taxonomy" id="61149"/>
    <lineage>
        <taxon>Eukaryota</taxon>
        <taxon>Viridiplantae</taxon>
        <taxon>Streptophyta</taxon>
        <taxon>Embryophyta</taxon>
        <taxon>Tracheophyta</taxon>
        <taxon>Spermatophyta</taxon>
        <taxon>Magnoliopsida</taxon>
        <taxon>eudicotyledons</taxon>
        <taxon>Gunneridae</taxon>
        <taxon>Pentapetalae</taxon>
        <taxon>rosids</taxon>
        <taxon>fabids</taxon>
        <taxon>Malpighiales</taxon>
        <taxon>Rhizophoraceae</taxon>
        <taxon>Rhizophora</taxon>
    </lineage>
</organism>
<proteinExistence type="predicted"/>
<reference evidence="1" key="1">
    <citation type="submission" date="2018-02" db="EMBL/GenBank/DDBJ databases">
        <title>Rhizophora mucronata_Transcriptome.</title>
        <authorList>
            <person name="Meera S.P."/>
            <person name="Sreeshan A."/>
            <person name="Augustine A."/>
        </authorList>
    </citation>
    <scope>NUCLEOTIDE SEQUENCE</scope>
    <source>
        <tissue evidence="1">Leaf</tissue>
    </source>
</reference>